<dbReference type="EMBL" id="BJVJ01000069">
    <property type="protein sequence ID" value="GEL25950.1"/>
    <property type="molecule type" value="Genomic_DNA"/>
</dbReference>
<keyword evidence="4" id="KW-1185">Reference proteome</keyword>
<evidence type="ECO:0000259" key="2">
    <source>
        <dbReference type="Pfam" id="PF10400"/>
    </source>
</evidence>
<feature type="domain" description="Transcription regulator PadR C-terminal" evidence="2">
    <location>
        <begin position="96"/>
        <end position="176"/>
    </location>
</feature>
<dbReference type="Pfam" id="PF10400">
    <property type="entry name" value="Vir_act_alpha_C"/>
    <property type="match status" value="1"/>
</dbReference>
<name>A0A511DMA6_9PSEU</name>
<dbReference type="Gene3D" id="1.10.10.10">
    <property type="entry name" value="Winged helix-like DNA-binding domain superfamily/Winged helix DNA-binding domain"/>
    <property type="match status" value="1"/>
</dbReference>
<dbReference type="InterPro" id="IPR018309">
    <property type="entry name" value="Tscrpt_reg_PadR_C"/>
</dbReference>
<dbReference type="Pfam" id="PF03551">
    <property type="entry name" value="PadR"/>
    <property type="match status" value="1"/>
</dbReference>
<dbReference type="Proteomes" id="UP000321685">
    <property type="component" value="Unassembled WGS sequence"/>
</dbReference>
<reference evidence="3 4" key="1">
    <citation type="submission" date="2019-07" db="EMBL/GenBank/DDBJ databases">
        <title>Whole genome shotgun sequence of Pseudonocardia sulfidoxydans NBRC 16205.</title>
        <authorList>
            <person name="Hosoyama A."/>
            <person name="Uohara A."/>
            <person name="Ohji S."/>
            <person name="Ichikawa N."/>
        </authorList>
    </citation>
    <scope>NUCLEOTIDE SEQUENCE [LARGE SCALE GENOMIC DNA]</scope>
    <source>
        <strain evidence="3 4">NBRC 16205</strain>
    </source>
</reference>
<feature type="domain" description="Transcription regulator PadR N-terminal" evidence="1">
    <location>
        <begin position="12"/>
        <end position="83"/>
    </location>
</feature>
<gene>
    <name evidence="3" type="ORF">PSU4_49040</name>
</gene>
<proteinExistence type="predicted"/>
<dbReference type="InterPro" id="IPR005149">
    <property type="entry name" value="Tscrpt_reg_PadR_N"/>
</dbReference>
<protein>
    <submittedName>
        <fullName evidence="3">PadR family transcriptional regulator</fullName>
    </submittedName>
</protein>
<dbReference type="InterPro" id="IPR036388">
    <property type="entry name" value="WH-like_DNA-bd_sf"/>
</dbReference>
<dbReference type="InterPro" id="IPR036390">
    <property type="entry name" value="WH_DNA-bd_sf"/>
</dbReference>
<dbReference type="PANTHER" id="PTHR43252:SF2">
    <property type="entry name" value="TRANSCRIPTION REGULATOR, PADR-LIKE FAMILY"/>
    <property type="match status" value="1"/>
</dbReference>
<dbReference type="AlphaFoldDB" id="A0A511DMA6"/>
<sequence>MYGCGMSLTHALLGLLAVQPRSGYELTKAFETDLGRYAWQAGHTSIYPELGKLAERGLVEVTAEGARGSKTYTVTDAGRAELRTWLMAPPTGQGKVRNEQVLRMFMLSALDPADAVVVLERIAESTAQQADVLRAIREDAGPVEPGPEGFGQLAAEYGLRQFEAVHSWAQWAIEQLTAPART</sequence>
<evidence type="ECO:0000259" key="1">
    <source>
        <dbReference type="Pfam" id="PF03551"/>
    </source>
</evidence>
<evidence type="ECO:0000313" key="3">
    <source>
        <dbReference type="EMBL" id="GEL25950.1"/>
    </source>
</evidence>
<evidence type="ECO:0000313" key="4">
    <source>
        <dbReference type="Proteomes" id="UP000321685"/>
    </source>
</evidence>
<accession>A0A511DMA6</accession>
<comment type="caution">
    <text evidence="3">The sequence shown here is derived from an EMBL/GenBank/DDBJ whole genome shotgun (WGS) entry which is preliminary data.</text>
</comment>
<organism evidence="3 4">
    <name type="scientific">Pseudonocardia sulfidoxydans NBRC 16205</name>
    <dbReference type="NCBI Taxonomy" id="1223511"/>
    <lineage>
        <taxon>Bacteria</taxon>
        <taxon>Bacillati</taxon>
        <taxon>Actinomycetota</taxon>
        <taxon>Actinomycetes</taxon>
        <taxon>Pseudonocardiales</taxon>
        <taxon>Pseudonocardiaceae</taxon>
        <taxon>Pseudonocardia</taxon>
    </lineage>
</organism>
<dbReference type="PANTHER" id="PTHR43252">
    <property type="entry name" value="TRANSCRIPTIONAL REGULATOR YQJI"/>
    <property type="match status" value="1"/>
</dbReference>
<dbReference type="SUPFAM" id="SSF46785">
    <property type="entry name" value="Winged helix' DNA-binding domain"/>
    <property type="match status" value="1"/>
</dbReference>